<sequence>MKFNIVTILAFFQLTFFVAFAAPISSVSGSLSSYVLVFENGANTPQAYIDKVKRKIQRLKGKITYEYSTVLTGFQIEIDDARVNELKVLSRSGPLSKAGKNKNSLETFYLEKDSQVSAYI</sequence>
<feature type="chain" id="PRO_5009134350" description="Inhibitor I9 domain-containing protein" evidence="1">
    <location>
        <begin position="22"/>
        <end position="120"/>
    </location>
</feature>
<dbReference type="Gene3D" id="3.30.70.80">
    <property type="entry name" value="Peptidase S8 propeptide/proteinase inhibitor I9"/>
    <property type="match status" value="1"/>
</dbReference>
<dbReference type="AlphaFoldDB" id="A0A1E3QM70"/>
<dbReference type="GeneID" id="30147433"/>
<feature type="signal peptide" evidence="1">
    <location>
        <begin position="1"/>
        <end position="21"/>
    </location>
</feature>
<gene>
    <name evidence="2" type="ORF">BABINDRAFT_162853</name>
</gene>
<proteinExistence type="predicted"/>
<dbReference type="InterPro" id="IPR037045">
    <property type="entry name" value="S8pro/Inhibitor_I9_sf"/>
</dbReference>
<organism evidence="2 3">
    <name type="scientific">Babjeviella inositovora NRRL Y-12698</name>
    <dbReference type="NCBI Taxonomy" id="984486"/>
    <lineage>
        <taxon>Eukaryota</taxon>
        <taxon>Fungi</taxon>
        <taxon>Dikarya</taxon>
        <taxon>Ascomycota</taxon>
        <taxon>Saccharomycotina</taxon>
        <taxon>Pichiomycetes</taxon>
        <taxon>Serinales incertae sedis</taxon>
        <taxon>Babjeviella</taxon>
    </lineage>
</organism>
<reference evidence="3" key="1">
    <citation type="submission" date="2016-05" db="EMBL/GenBank/DDBJ databases">
        <title>Comparative genomics of biotechnologically important yeasts.</title>
        <authorList>
            <consortium name="DOE Joint Genome Institute"/>
            <person name="Riley R."/>
            <person name="Haridas S."/>
            <person name="Wolfe K.H."/>
            <person name="Lopes M.R."/>
            <person name="Hittinger C.T."/>
            <person name="Goker M."/>
            <person name="Salamov A."/>
            <person name="Wisecaver J."/>
            <person name="Long T.M."/>
            <person name="Aerts A.L."/>
            <person name="Barry K."/>
            <person name="Choi C."/>
            <person name="Clum A."/>
            <person name="Coughlan A.Y."/>
            <person name="Deshpande S."/>
            <person name="Douglass A.P."/>
            <person name="Hanson S.J."/>
            <person name="Klenk H.-P."/>
            <person name="Labutti K."/>
            <person name="Lapidus A."/>
            <person name="Lindquist E."/>
            <person name="Lipzen A."/>
            <person name="Meier-Kolthoff J.P."/>
            <person name="Ohm R.A."/>
            <person name="Otillar R.P."/>
            <person name="Pangilinan J."/>
            <person name="Peng Y."/>
            <person name="Rokas A."/>
            <person name="Rosa C.A."/>
            <person name="Scheuner C."/>
            <person name="Sibirny A.A."/>
            <person name="Slot J.C."/>
            <person name="Stielow J.B."/>
            <person name="Sun H."/>
            <person name="Kurtzman C.P."/>
            <person name="Blackwell M."/>
            <person name="Grigoriev I.V."/>
            <person name="Jeffries T.W."/>
        </authorList>
    </citation>
    <scope>NUCLEOTIDE SEQUENCE [LARGE SCALE GENOMIC DNA]</scope>
    <source>
        <strain evidence="3">NRRL Y-12698</strain>
    </source>
</reference>
<dbReference type="RefSeq" id="XP_018983510.1">
    <property type="nucleotide sequence ID" value="XM_019129580.1"/>
</dbReference>
<dbReference type="EMBL" id="KV454436">
    <property type="protein sequence ID" value="ODQ78182.1"/>
    <property type="molecule type" value="Genomic_DNA"/>
</dbReference>
<protein>
    <recommendedName>
        <fullName evidence="4">Inhibitor I9 domain-containing protein</fullName>
    </recommendedName>
</protein>
<evidence type="ECO:0000313" key="2">
    <source>
        <dbReference type="EMBL" id="ODQ78182.1"/>
    </source>
</evidence>
<dbReference type="SUPFAM" id="SSF54897">
    <property type="entry name" value="Protease propeptides/inhibitors"/>
    <property type="match status" value="1"/>
</dbReference>
<keyword evidence="1" id="KW-0732">Signal</keyword>
<name>A0A1E3QM70_9ASCO</name>
<keyword evidence="3" id="KW-1185">Reference proteome</keyword>
<dbReference type="Proteomes" id="UP000094336">
    <property type="component" value="Unassembled WGS sequence"/>
</dbReference>
<evidence type="ECO:0000313" key="3">
    <source>
        <dbReference type="Proteomes" id="UP000094336"/>
    </source>
</evidence>
<evidence type="ECO:0008006" key="4">
    <source>
        <dbReference type="Google" id="ProtNLM"/>
    </source>
</evidence>
<evidence type="ECO:0000256" key="1">
    <source>
        <dbReference type="SAM" id="SignalP"/>
    </source>
</evidence>
<accession>A0A1E3QM70</accession>